<dbReference type="PROSITE" id="PS00061">
    <property type="entry name" value="ADH_SHORT"/>
    <property type="match status" value="1"/>
</dbReference>
<evidence type="ECO:0000313" key="5">
    <source>
        <dbReference type="Proteomes" id="UP000465361"/>
    </source>
</evidence>
<organism evidence="4 5">
    <name type="scientific">Mycobacterium botniense</name>
    <dbReference type="NCBI Taxonomy" id="84962"/>
    <lineage>
        <taxon>Bacteria</taxon>
        <taxon>Bacillati</taxon>
        <taxon>Actinomycetota</taxon>
        <taxon>Actinomycetes</taxon>
        <taxon>Mycobacteriales</taxon>
        <taxon>Mycobacteriaceae</taxon>
        <taxon>Mycobacterium</taxon>
    </lineage>
</organism>
<evidence type="ECO:0000256" key="2">
    <source>
        <dbReference type="ARBA" id="ARBA00023002"/>
    </source>
</evidence>
<dbReference type="NCBIfam" id="NF004514">
    <property type="entry name" value="PRK05855.1"/>
    <property type="match status" value="1"/>
</dbReference>
<dbReference type="InterPro" id="IPR029058">
    <property type="entry name" value="AB_hydrolase_fold"/>
</dbReference>
<dbReference type="Proteomes" id="UP000465361">
    <property type="component" value="Unassembled WGS sequence"/>
</dbReference>
<dbReference type="InterPro" id="IPR020904">
    <property type="entry name" value="Sc_DH/Rdtase_CS"/>
</dbReference>
<dbReference type="InterPro" id="IPR000073">
    <property type="entry name" value="AB_hydrolase_1"/>
</dbReference>
<dbReference type="RefSeq" id="WP_163759680.1">
    <property type="nucleotide sequence ID" value="NZ_BLKW01000004.1"/>
</dbReference>
<dbReference type="AlphaFoldDB" id="A0A7I9Y2T2"/>
<keyword evidence="5" id="KW-1185">Reference proteome</keyword>
<dbReference type="InterPro" id="IPR002347">
    <property type="entry name" value="SDR_fam"/>
</dbReference>
<reference evidence="4 5" key="1">
    <citation type="journal article" date="2019" name="Emerg. Microbes Infect.">
        <title>Comprehensive subspecies identification of 175 nontuberculous mycobacteria species based on 7547 genomic profiles.</title>
        <authorList>
            <person name="Matsumoto Y."/>
            <person name="Kinjo T."/>
            <person name="Motooka D."/>
            <person name="Nabeya D."/>
            <person name="Jung N."/>
            <person name="Uechi K."/>
            <person name="Horii T."/>
            <person name="Iida T."/>
            <person name="Fujita J."/>
            <person name="Nakamura S."/>
        </authorList>
    </citation>
    <scope>NUCLEOTIDE SEQUENCE [LARGE SCALE GENOMIC DNA]</scope>
    <source>
        <strain evidence="4 5">JCM 17322</strain>
    </source>
</reference>
<evidence type="ECO:0000313" key="4">
    <source>
        <dbReference type="EMBL" id="GFG76378.1"/>
    </source>
</evidence>
<comment type="caution">
    <text evidence="4">The sequence shown here is derived from an EMBL/GenBank/DDBJ whole genome shotgun (WGS) entry which is preliminary data.</text>
</comment>
<dbReference type="PRINTS" id="PR00080">
    <property type="entry name" value="SDRFAMILY"/>
</dbReference>
<dbReference type="PANTHER" id="PTHR43391:SF12">
    <property type="entry name" value="OXIDOREDUCTASE EPHD-RELATED"/>
    <property type="match status" value="1"/>
</dbReference>
<proteinExistence type="inferred from homology"/>
<comment type="similarity">
    <text evidence="1">Belongs to the short-chain dehydrogenases/reductases (SDR) family.</text>
</comment>
<evidence type="ECO:0000259" key="3">
    <source>
        <dbReference type="SMART" id="SM00822"/>
    </source>
</evidence>
<dbReference type="SMART" id="SM00822">
    <property type="entry name" value="PKS_KR"/>
    <property type="match status" value="1"/>
</dbReference>
<dbReference type="Gene3D" id="3.40.50.720">
    <property type="entry name" value="NAD(P)-binding Rossmann-like Domain"/>
    <property type="match status" value="1"/>
</dbReference>
<dbReference type="GO" id="GO:0016491">
    <property type="term" value="F:oxidoreductase activity"/>
    <property type="evidence" value="ECO:0007669"/>
    <property type="project" value="UniProtKB-KW"/>
</dbReference>
<accession>A0A7I9Y2T2</accession>
<dbReference type="SUPFAM" id="SSF51735">
    <property type="entry name" value="NAD(P)-binding Rossmann-fold domains"/>
    <property type="match status" value="1"/>
</dbReference>
<dbReference type="FunFam" id="3.40.50.720:FF:000084">
    <property type="entry name" value="Short-chain dehydrogenase reductase"/>
    <property type="match status" value="1"/>
</dbReference>
<dbReference type="InterPro" id="IPR036291">
    <property type="entry name" value="NAD(P)-bd_dom_sf"/>
</dbReference>
<gene>
    <name evidence="4" type="ORF">MBOT_37430</name>
</gene>
<evidence type="ECO:0000256" key="1">
    <source>
        <dbReference type="ARBA" id="ARBA00006484"/>
    </source>
</evidence>
<dbReference type="PANTHER" id="PTHR43391">
    <property type="entry name" value="RETINOL DEHYDROGENASE-RELATED"/>
    <property type="match status" value="1"/>
</dbReference>
<dbReference type="Pfam" id="PF00106">
    <property type="entry name" value="adh_short"/>
    <property type="match status" value="1"/>
</dbReference>
<dbReference type="Gene3D" id="3.40.50.1820">
    <property type="entry name" value="alpha/beta hydrolase"/>
    <property type="match status" value="1"/>
</dbReference>
<keyword evidence="2" id="KW-0560">Oxidoreductase</keyword>
<dbReference type="InterPro" id="IPR057326">
    <property type="entry name" value="KR_dom"/>
</dbReference>
<dbReference type="SUPFAM" id="SSF53474">
    <property type="entry name" value="alpha/beta-Hydrolases"/>
    <property type="match status" value="1"/>
</dbReference>
<protein>
    <submittedName>
        <fullName evidence="4">Short chain dehydrogenase</fullName>
    </submittedName>
</protein>
<dbReference type="CDD" id="cd05233">
    <property type="entry name" value="SDR_c"/>
    <property type="match status" value="1"/>
</dbReference>
<sequence length="601" mass="63603">MTGATVTASDGVTLAVHSYGAIERERPTILAVHGYPDNHRVWDGVAEKLSRRYNFVAYDVRGSGESASPANRSGYALPQLVSDIGAVIDSLNVGEVHLLGHDWGSVQCWAAVTDDAVSSKIASFTSISGPHLNYAGRFLRSPRTPRAVAEVARQVLASSYIWFFLCPGAPEAAIRSRLALKVFDAVERIGSSSTRSRRRAGYRSIDDYLNGLNLYRANMPAPVLAPTAQLPHTRVPVQVLAARQDYFVTPALQRFTGSIPARSRVVPIEGGHWVVSSRPDVVARLTGEWVDQVVEGRPVPDRSAADAGRGDVRGKLALVTGAGAGIGRATAVELARQGARTVVVVDRDLAGANETADAVRAAGAEAAVYQVDVSDEAAMNSLAAQVHNKHGVVDILVNNAGIGMAGRFLETTSAHWDTVIGVNVRGVINGSRAFGAQMVERGQGGTIINVASAAAFLPSKSMVAYGTTKAAVLALSEAMRADFADDGITVTAVCPGFVNTNIAMSTIYAGMTAEQQERARQQADAAYRRRNYTPEATAKAIVKAVRTGPAVMPISPESRIGYALSHISPGLVRLFARFDLRRTAATASTVEPGAAGHRATT</sequence>
<dbReference type="PRINTS" id="PR00081">
    <property type="entry name" value="GDHRDH"/>
</dbReference>
<feature type="domain" description="Ketoreductase" evidence="3">
    <location>
        <begin position="315"/>
        <end position="496"/>
    </location>
</feature>
<dbReference type="EMBL" id="BLKW01000004">
    <property type="protein sequence ID" value="GFG76378.1"/>
    <property type="molecule type" value="Genomic_DNA"/>
</dbReference>
<name>A0A7I9Y2T2_9MYCO</name>
<dbReference type="Pfam" id="PF00561">
    <property type="entry name" value="Abhydrolase_1"/>
    <property type="match status" value="1"/>
</dbReference>